<dbReference type="Pfam" id="PF08356">
    <property type="entry name" value="EF_assoc_2"/>
    <property type="match status" value="1"/>
</dbReference>
<evidence type="ECO:0000256" key="13">
    <source>
        <dbReference type="ARBA" id="ARBA00023136"/>
    </source>
</evidence>
<evidence type="ECO:0000313" key="15">
    <source>
        <dbReference type="EMBL" id="GFH29584.1"/>
    </source>
</evidence>
<name>A0A6A0AC18_HAELA</name>
<comment type="caution">
    <text evidence="15">The sequence shown here is derived from an EMBL/GenBank/DDBJ whole genome shotgun (WGS) entry which is preliminary data.</text>
</comment>
<dbReference type="InterPro" id="IPR052266">
    <property type="entry name" value="Miro-EF-hand_domain"/>
</dbReference>
<dbReference type="GO" id="GO:0016787">
    <property type="term" value="F:hydrolase activity"/>
    <property type="evidence" value="ECO:0007669"/>
    <property type="project" value="UniProtKB-KW"/>
</dbReference>
<dbReference type="InterPro" id="IPR011992">
    <property type="entry name" value="EF-hand-dom_pair"/>
</dbReference>
<dbReference type="PROSITE" id="PS00018">
    <property type="entry name" value="EF_HAND_1"/>
    <property type="match status" value="1"/>
</dbReference>
<dbReference type="PANTHER" id="PTHR46819:SF1">
    <property type="entry name" value="EF-HAND CALCIUM-BINDING DOMAIN-CONTAINING PROTEIN 7"/>
    <property type="match status" value="1"/>
</dbReference>
<keyword evidence="13" id="KW-0472">Membrane</keyword>
<evidence type="ECO:0000256" key="7">
    <source>
        <dbReference type="ARBA" id="ARBA00022787"/>
    </source>
</evidence>
<organism evidence="15 16">
    <name type="scientific">Haematococcus lacustris</name>
    <name type="common">Green alga</name>
    <name type="synonym">Haematococcus pluvialis</name>
    <dbReference type="NCBI Taxonomy" id="44745"/>
    <lineage>
        <taxon>Eukaryota</taxon>
        <taxon>Viridiplantae</taxon>
        <taxon>Chlorophyta</taxon>
        <taxon>core chlorophytes</taxon>
        <taxon>Chlorophyceae</taxon>
        <taxon>CS clade</taxon>
        <taxon>Chlamydomonadales</taxon>
        <taxon>Haematococcaceae</taxon>
        <taxon>Haematococcus</taxon>
    </lineage>
</organism>
<feature type="non-terminal residue" evidence="15">
    <location>
        <position position="183"/>
    </location>
</feature>
<evidence type="ECO:0000256" key="10">
    <source>
        <dbReference type="ARBA" id="ARBA00022989"/>
    </source>
</evidence>
<dbReference type="PANTHER" id="PTHR46819">
    <property type="entry name" value="EF-HAND CALCIUM-BINDING DOMAIN-CONTAINING PROTEIN 7"/>
    <property type="match status" value="1"/>
</dbReference>
<protein>
    <recommendedName>
        <fullName evidence="14">EF-hand domain-containing protein</fullName>
    </recommendedName>
</protein>
<dbReference type="AlphaFoldDB" id="A0A6A0AC18"/>
<dbReference type="SUPFAM" id="SSF47473">
    <property type="entry name" value="EF-hand"/>
    <property type="match status" value="1"/>
</dbReference>
<evidence type="ECO:0000313" key="16">
    <source>
        <dbReference type="Proteomes" id="UP000485058"/>
    </source>
</evidence>
<sequence length="183" mass="20777">MVADVFFYALKSVLYPLQPLYDRLEKRLRPLCVRALKRVFVMCDKDGDGALCDPELNGFQLTCFGMALDEGELQNVKQIVASKMPAGVTSSGITLEGFLFLHVLFIERGSDNLLLSDDVLDRVAFNLPIDQVWELSEAGRDFLRHQFALYDEDGDGLLSWQQLDAIAHRLDAFLLKWDFEVLT</sequence>
<evidence type="ECO:0000256" key="9">
    <source>
        <dbReference type="ARBA" id="ARBA00022837"/>
    </source>
</evidence>
<accession>A0A6A0AC18</accession>
<evidence type="ECO:0000256" key="3">
    <source>
        <dbReference type="ARBA" id="ARBA00022692"/>
    </source>
</evidence>
<dbReference type="InterPro" id="IPR002048">
    <property type="entry name" value="EF_hand_dom"/>
</dbReference>
<evidence type="ECO:0000256" key="5">
    <source>
        <dbReference type="ARBA" id="ARBA00022737"/>
    </source>
</evidence>
<evidence type="ECO:0000256" key="11">
    <source>
        <dbReference type="ARBA" id="ARBA00023128"/>
    </source>
</evidence>
<evidence type="ECO:0000256" key="1">
    <source>
        <dbReference type="ARBA" id="ARBA00004200"/>
    </source>
</evidence>
<dbReference type="InterPro" id="IPR018247">
    <property type="entry name" value="EF_Hand_1_Ca_BS"/>
</dbReference>
<dbReference type="Gene3D" id="1.10.238.10">
    <property type="entry name" value="EF-hand"/>
    <property type="match status" value="2"/>
</dbReference>
<evidence type="ECO:0000256" key="4">
    <source>
        <dbReference type="ARBA" id="ARBA00022723"/>
    </source>
</evidence>
<dbReference type="GO" id="GO:0005741">
    <property type="term" value="C:mitochondrial outer membrane"/>
    <property type="evidence" value="ECO:0007669"/>
    <property type="project" value="UniProtKB-SubCell"/>
</dbReference>
<evidence type="ECO:0000256" key="2">
    <source>
        <dbReference type="ARBA" id="ARBA00007981"/>
    </source>
</evidence>
<comment type="subcellular location">
    <subcellularLocation>
        <location evidence="1">Mitochondrion outer membrane</location>
        <topology evidence="1">Single-pass type IV membrane protein</topology>
    </subcellularLocation>
</comment>
<keyword evidence="16" id="KW-1185">Reference proteome</keyword>
<keyword evidence="10" id="KW-1133">Transmembrane helix</keyword>
<keyword evidence="12" id="KW-0342">GTP-binding</keyword>
<gene>
    <name evidence="15" type="ORF">HaLaN_28269</name>
</gene>
<dbReference type="GO" id="GO:0005509">
    <property type="term" value="F:calcium ion binding"/>
    <property type="evidence" value="ECO:0007669"/>
    <property type="project" value="InterPro"/>
</dbReference>
<keyword evidence="3" id="KW-0812">Transmembrane</keyword>
<evidence type="ECO:0000256" key="6">
    <source>
        <dbReference type="ARBA" id="ARBA00022741"/>
    </source>
</evidence>
<evidence type="ECO:0000256" key="12">
    <source>
        <dbReference type="ARBA" id="ARBA00023134"/>
    </source>
</evidence>
<keyword evidence="9" id="KW-0106">Calcium</keyword>
<dbReference type="EMBL" id="BLLF01004425">
    <property type="protein sequence ID" value="GFH29584.1"/>
    <property type="molecule type" value="Genomic_DNA"/>
</dbReference>
<dbReference type="FunFam" id="1.10.238.10:FF:000011">
    <property type="entry name" value="Mitochondrial Rho GTPase"/>
    <property type="match status" value="1"/>
</dbReference>
<feature type="domain" description="EF-hand" evidence="14">
    <location>
        <begin position="138"/>
        <end position="173"/>
    </location>
</feature>
<keyword evidence="5" id="KW-0677">Repeat</keyword>
<keyword evidence="8" id="KW-0378">Hydrolase</keyword>
<reference evidence="15 16" key="1">
    <citation type="submission" date="2020-02" db="EMBL/GenBank/DDBJ databases">
        <title>Draft genome sequence of Haematococcus lacustris strain NIES-144.</title>
        <authorList>
            <person name="Morimoto D."/>
            <person name="Nakagawa S."/>
            <person name="Yoshida T."/>
            <person name="Sawayama S."/>
        </authorList>
    </citation>
    <scope>NUCLEOTIDE SEQUENCE [LARGE SCALE GENOMIC DNA]</scope>
    <source>
        <strain evidence="15 16">NIES-144</strain>
    </source>
</reference>
<proteinExistence type="inferred from homology"/>
<dbReference type="GO" id="GO:0005525">
    <property type="term" value="F:GTP binding"/>
    <property type="evidence" value="ECO:0007669"/>
    <property type="project" value="UniProtKB-KW"/>
</dbReference>
<comment type="similarity">
    <text evidence="2">Belongs to the mitochondrial Rho GTPase family.</text>
</comment>
<dbReference type="Proteomes" id="UP000485058">
    <property type="component" value="Unassembled WGS sequence"/>
</dbReference>
<keyword evidence="7" id="KW-1000">Mitochondrion outer membrane</keyword>
<dbReference type="PROSITE" id="PS50222">
    <property type="entry name" value="EF_HAND_2"/>
    <property type="match status" value="1"/>
</dbReference>
<evidence type="ECO:0000256" key="8">
    <source>
        <dbReference type="ARBA" id="ARBA00022801"/>
    </source>
</evidence>
<dbReference type="InterPro" id="IPR013567">
    <property type="entry name" value="EF_hand_assoc_2"/>
</dbReference>
<evidence type="ECO:0000259" key="14">
    <source>
        <dbReference type="PROSITE" id="PS50222"/>
    </source>
</evidence>
<keyword evidence="11" id="KW-0496">Mitochondrion</keyword>
<keyword evidence="4" id="KW-0479">Metal-binding</keyword>
<keyword evidence="6" id="KW-0547">Nucleotide-binding</keyword>